<organism evidence="4 5">
    <name type="scientific">Persephonella marina (strain DSM 14350 / EX-H1)</name>
    <dbReference type="NCBI Taxonomy" id="123214"/>
    <lineage>
        <taxon>Bacteria</taxon>
        <taxon>Pseudomonadati</taxon>
        <taxon>Aquificota</taxon>
        <taxon>Aquificia</taxon>
        <taxon>Aquificales</taxon>
        <taxon>Hydrogenothermaceae</taxon>
        <taxon>Persephonella</taxon>
    </lineage>
</organism>
<dbReference type="SUPFAM" id="SSF47729">
    <property type="entry name" value="IHF-like DNA-binding proteins"/>
    <property type="match status" value="1"/>
</dbReference>
<dbReference type="Proteomes" id="UP000001366">
    <property type="component" value="Chromosome"/>
</dbReference>
<dbReference type="CDD" id="cd13836">
    <property type="entry name" value="IHF_B"/>
    <property type="match status" value="1"/>
</dbReference>
<dbReference type="InterPro" id="IPR000119">
    <property type="entry name" value="Hist_DNA-bd"/>
</dbReference>
<sequence>MTKAEIVEWILKNKNPEVSKKDVSDVVNAIFEKIIQELVTGEDGHKVQISGFGTFIVKKRAPKIGRNPKTKEEKLIPERFGISFKAGKHLKESLSK</sequence>
<dbReference type="GO" id="GO:0005829">
    <property type="term" value="C:cytosol"/>
    <property type="evidence" value="ECO:0007669"/>
    <property type="project" value="TreeGrafter"/>
</dbReference>
<dbReference type="OrthoDB" id="9799835at2"/>
<evidence type="ECO:0000256" key="2">
    <source>
        <dbReference type="ARBA" id="ARBA00023125"/>
    </source>
</evidence>
<evidence type="ECO:0000256" key="3">
    <source>
        <dbReference type="RuleBase" id="RU003939"/>
    </source>
</evidence>
<dbReference type="GO" id="GO:0003677">
    <property type="term" value="F:DNA binding"/>
    <property type="evidence" value="ECO:0007669"/>
    <property type="project" value="UniProtKB-KW"/>
</dbReference>
<evidence type="ECO:0000313" key="5">
    <source>
        <dbReference type="Proteomes" id="UP000001366"/>
    </source>
</evidence>
<comment type="similarity">
    <text evidence="1 3">Belongs to the bacterial histone-like protein family.</text>
</comment>
<dbReference type="InterPro" id="IPR010992">
    <property type="entry name" value="IHF-like_DNA-bd_dom_sf"/>
</dbReference>
<dbReference type="HOGENOM" id="CLU_105066_2_4_0"/>
<dbReference type="PANTHER" id="PTHR33175">
    <property type="entry name" value="DNA-BINDING PROTEIN HU"/>
    <property type="match status" value="1"/>
</dbReference>
<reference evidence="4 5" key="1">
    <citation type="journal article" date="2009" name="J. Bacteriol.">
        <title>Complete and draft genome sequences of six members of the Aquificales.</title>
        <authorList>
            <person name="Reysenbach A.L."/>
            <person name="Hamamura N."/>
            <person name="Podar M."/>
            <person name="Griffiths E."/>
            <person name="Ferreira S."/>
            <person name="Hochstein R."/>
            <person name="Heidelberg J."/>
            <person name="Johnson J."/>
            <person name="Mead D."/>
            <person name="Pohorille A."/>
            <person name="Sarmiento M."/>
            <person name="Schweighofer K."/>
            <person name="Seshadri R."/>
            <person name="Voytek M.A."/>
        </authorList>
    </citation>
    <scope>NUCLEOTIDE SEQUENCE [LARGE SCALE GENOMIC DNA]</scope>
    <source>
        <strain evidence="5">DSM 14350 / EX-H1</strain>
    </source>
</reference>
<dbReference type="GO" id="GO:0030527">
    <property type="term" value="F:structural constituent of chromatin"/>
    <property type="evidence" value="ECO:0007669"/>
    <property type="project" value="InterPro"/>
</dbReference>
<dbReference type="PaxDb" id="123214-PERMA_1382"/>
<dbReference type="EMBL" id="CP001230">
    <property type="protein sequence ID" value="ACO03762.1"/>
    <property type="molecule type" value="Genomic_DNA"/>
</dbReference>
<dbReference type="PANTHER" id="PTHR33175:SF2">
    <property type="entry name" value="INTEGRATION HOST FACTOR SUBUNIT ALPHA"/>
    <property type="match status" value="1"/>
</dbReference>
<dbReference type="eggNOG" id="COG0776">
    <property type="taxonomic scope" value="Bacteria"/>
</dbReference>
<proteinExistence type="inferred from homology"/>
<dbReference type="STRING" id="123214.PERMA_1382"/>
<dbReference type="Gene3D" id="4.10.520.10">
    <property type="entry name" value="IHF-like DNA-binding proteins"/>
    <property type="match status" value="1"/>
</dbReference>
<keyword evidence="5" id="KW-1185">Reference proteome</keyword>
<dbReference type="KEGG" id="pmx:PERMA_1382"/>
<dbReference type="PRINTS" id="PR01727">
    <property type="entry name" value="DNABINDINGHU"/>
</dbReference>
<protein>
    <submittedName>
        <fullName evidence="4">Histone family protein DNA-binding protein</fullName>
    </submittedName>
</protein>
<dbReference type="RefSeq" id="WP_012676001.1">
    <property type="nucleotide sequence ID" value="NC_012440.1"/>
</dbReference>
<dbReference type="SMART" id="SM00411">
    <property type="entry name" value="BHL"/>
    <property type="match status" value="1"/>
</dbReference>
<dbReference type="AlphaFoldDB" id="C0QR54"/>
<keyword evidence="2 4" id="KW-0238">DNA-binding</keyword>
<evidence type="ECO:0000256" key="1">
    <source>
        <dbReference type="ARBA" id="ARBA00010529"/>
    </source>
</evidence>
<evidence type="ECO:0000313" key="4">
    <source>
        <dbReference type="EMBL" id="ACO03762.1"/>
    </source>
</evidence>
<dbReference type="Pfam" id="PF00216">
    <property type="entry name" value="Bac_DNA_binding"/>
    <property type="match status" value="1"/>
</dbReference>
<accession>C0QR54</accession>
<name>C0QR54_PERMH</name>
<gene>
    <name evidence="4" type="ordered locus">PERMA_1382</name>
</gene>